<organism evidence="9 10">
    <name type="scientific">Klebsormidium nitens</name>
    <name type="common">Green alga</name>
    <name type="synonym">Ulothrix nitens</name>
    <dbReference type="NCBI Taxonomy" id="105231"/>
    <lineage>
        <taxon>Eukaryota</taxon>
        <taxon>Viridiplantae</taxon>
        <taxon>Streptophyta</taxon>
        <taxon>Klebsormidiophyceae</taxon>
        <taxon>Klebsormidiales</taxon>
        <taxon>Klebsormidiaceae</taxon>
        <taxon>Klebsormidium</taxon>
    </lineage>
</organism>
<dbReference type="PROSITE" id="PS51296">
    <property type="entry name" value="RIESKE"/>
    <property type="match status" value="1"/>
</dbReference>
<protein>
    <recommendedName>
        <fullName evidence="8">Rieske domain-containing protein</fullName>
    </recommendedName>
</protein>
<dbReference type="InterPro" id="IPR036922">
    <property type="entry name" value="Rieske_2Fe-2S_sf"/>
</dbReference>
<dbReference type="STRING" id="105231.A0A1Y1HUV8"/>
<gene>
    <name evidence="9" type="ORF">KFL_001100180</name>
</gene>
<evidence type="ECO:0000256" key="3">
    <source>
        <dbReference type="ARBA" id="ARBA00022946"/>
    </source>
</evidence>
<evidence type="ECO:0000313" key="9">
    <source>
        <dbReference type="EMBL" id="GAQ82404.1"/>
    </source>
</evidence>
<dbReference type="EMBL" id="DF237059">
    <property type="protein sequence ID" value="GAQ82404.1"/>
    <property type="molecule type" value="Genomic_DNA"/>
</dbReference>
<dbReference type="OMA" id="TDDQNIY"/>
<keyword evidence="4" id="KW-0560">Oxidoreductase</keyword>
<evidence type="ECO:0000313" key="10">
    <source>
        <dbReference type="Proteomes" id="UP000054558"/>
    </source>
</evidence>
<dbReference type="Pfam" id="PF13806">
    <property type="entry name" value="Rieske_2"/>
    <property type="match status" value="1"/>
</dbReference>
<evidence type="ECO:0000259" key="8">
    <source>
        <dbReference type="PROSITE" id="PS51296"/>
    </source>
</evidence>
<evidence type="ECO:0000256" key="5">
    <source>
        <dbReference type="ARBA" id="ARBA00023004"/>
    </source>
</evidence>
<evidence type="ECO:0000256" key="1">
    <source>
        <dbReference type="ARBA" id="ARBA00022714"/>
    </source>
</evidence>
<dbReference type="InterPro" id="IPR017941">
    <property type="entry name" value="Rieske_2Fe-2S"/>
</dbReference>
<dbReference type="SUPFAM" id="SSF50022">
    <property type="entry name" value="ISP domain"/>
    <property type="match status" value="1"/>
</dbReference>
<dbReference type="GO" id="GO:0046872">
    <property type="term" value="F:metal ion binding"/>
    <property type="evidence" value="ECO:0007669"/>
    <property type="project" value="UniProtKB-KW"/>
</dbReference>
<evidence type="ECO:0000256" key="6">
    <source>
        <dbReference type="ARBA" id="ARBA00023014"/>
    </source>
</evidence>
<name>A0A1Y1HUV8_KLENI</name>
<dbReference type="PANTHER" id="PTHR43456">
    <property type="entry name" value="RIESKE (2FE-2S) DOMAIN-CONTAINING PROTEIN"/>
    <property type="match status" value="1"/>
</dbReference>
<evidence type="ECO:0000256" key="7">
    <source>
        <dbReference type="ARBA" id="ARBA00023063"/>
    </source>
</evidence>
<keyword evidence="6" id="KW-0411">Iron-sulfur</keyword>
<dbReference type="CDD" id="cd03467">
    <property type="entry name" value="Rieske"/>
    <property type="match status" value="1"/>
</dbReference>
<sequence>MALSQTLAGRSAVAGAISSQQSAAAGVPAKQVLAAKLPLNLSSGRHVSNARCFAPKVVTHLQSRQGETAQTVRATADTASQASTAQEENWVPVLPITALPRGARRLVRQDGELILLLWYKSEICAIESRSPAEGAYSEGFSNAKLTQEGGIVCPGTDTVYDLKTGEIKEWYPKNPVLRFLTSPTRNLITYPVKVDGENILIDLQREAGGGYTEVLYNSQTGDMAAGQRDVQVNVVEPQMQVDETQGGFGFTPRNEILNGRAAQVGFVLLLVQELVTGKGFLGSLGILEQIYKLTPK</sequence>
<proteinExistence type="predicted"/>
<dbReference type="OrthoDB" id="1910064at2759"/>
<dbReference type="InterPro" id="IPR012748">
    <property type="entry name" value="Rieske-like_NirD"/>
</dbReference>
<dbReference type="GO" id="GO:0008942">
    <property type="term" value="F:nitrite reductase [NAD(P)H] activity"/>
    <property type="evidence" value="ECO:0007669"/>
    <property type="project" value="InterPro"/>
</dbReference>
<reference evidence="9 10" key="1">
    <citation type="journal article" date="2014" name="Nat. Commun.">
        <title>Klebsormidium flaccidum genome reveals primary factors for plant terrestrial adaptation.</title>
        <authorList>
            <person name="Hori K."/>
            <person name="Maruyama F."/>
            <person name="Fujisawa T."/>
            <person name="Togashi T."/>
            <person name="Yamamoto N."/>
            <person name="Seo M."/>
            <person name="Sato S."/>
            <person name="Yamada T."/>
            <person name="Mori H."/>
            <person name="Tajima N."/>
            <person name="Moriyama T."/>
            <person name="Ikeuchi M."/>
            <person name="Watanabe M."/>
            <person name="Wada H."/>
            <person name="Kobayashi K."/>
            <person name="Saito M."/>
            <person name="Masuda T."/>
            <person name="Sasaki-Sekimoto Y."/>
            <person name="Mashiguchi K."/>
            <person name="Awai K."/>
            <person name="Shimojima M."/>
            <person name="Masuda S."/>
            <person name="Iwai M."/>
            <person name="Nobusawa T."/>
            <person name="Narise T."/>
            <person name="Kondo S."/>
            <person name="Saito H."/>
            <person name="Sato R."/>
            <person name="Murakawa M."/>
            <person name="Ihara Y."/>
            <person name="Oshima-Yamada Y."/>
            <person name="Ohtaka K."/>
            <person name="Satoh M."/>
            <person name="Sonobe K."/>
            <person name="Ishii M."/>
            <person name="Ohtani R."/>
            <person name="Kanamori-Sato M."/>
            <person name="Honoki R."/>
            <person name="Miyazaki D."/>
            <person name="Mochizuki H."/>
            <person name="Umetsu J."/>
            <person name="Higashi K."/>
            <person name="Shibata D."/>
            <person name="Kamiya Y."/>
            <person name="Sato N."/>
            <person name="Nakamura Y."/>
            <person name="Tabata S."/>
            <person name="Ida S."/>
            <person name="Kurokawa K."/>
            <person name="Ohta H."/>
        </authorList>
    </citation>
    <scope>NUCLEOTIDE SEQUENCE [LARGE SCALE GENOMIC DNA]</scope>
    <source>
        <strain evidence="9 10">NIES-2285</strain>
    </source>
</reference>
<dbReference type="PANTHER" id="PTHR43456:SF2">
    <property type="entry name" value="RIESKE (2FE-2S) DOMAIN-CONTAINING PROTEIN"/>
    <property type="match status" value="1"/>
</dbReference>
<dbReference type="Gene3D" id="2.102.10.10">
    <property type="entry name" value="Rieske [2Fe-2S] iron-sulphur domain"/>
    <property type="match status" value="1"/>
</dbReference>
<dbReference type="GO" id="GO:0051537">
    <property type="term" value="F:2 iron, 2 sulfur cluster binding"/>
    <property type="evidence" value="ECO:0007669"/>
    <property type="project" value="UniProtKB-KW"/>
</dbReference>
<evidence type="ECO:0000256" key="2">
    <source>
        <dbReference type="ARBA" id="ARBA00022723"/>
    </source>
</evidence>
<feature type="domain" description="Rieske" evidence="8">
    <location>
        <begin position="90"/>
        <end position="201"/>
    </location>
</feature>
<dbReference type="GO" id="GO:0042128">
    <property type="term" value="P:nitrate assimilation"/>
    <property type="evidence" value="ECO:0007669"/>
    <property type="project" value="UniProtKB-KW"/>
</dbReference>
<keyword evidence="1" id="KW-0001">2Fe-2S</keyword>
<keyword evidence="5" id="KW-0408">Iron</keyword>
<dbReference type="Gene3D" id="1.10.3460.10">
    <property type="entry name" value="Chlorophyll a/b binding protein domain"/>
    <property type="match status" value="1"/>
</dbReference>
<dbReference type="SUPFAM" id="SSF103511">
    <property type="entry name" value="Chlorophyll a-b binding protein"/>
    <property type="match status" value="1"/>
</dbReference>
<dbReference type="Proteomes" id="UP000054558">
    <property type="component" value="Unassembled WGS sequence"/>
</dbReference>
<dbReference type="AlphaFoldDB" id="A0A1Y1HUV8"/>
<keyword evidence="10" id="KW-1185">Reference proteome</keyword>
<keyword evidence="7" id="KW-0534">Nitrate assimilation</keyword>
<keyword evidence="2" id="KW-0479">Metal-binding</keyword>
<keyword evidence="3" id="KW-0809">Transit peptide</keyword>
<accession>A0A1Y1HUV8</accession>
<evidence type="ECO:0000256" key="4">
    <source>
        <dbReference type="ARBA" id="ARBA00023002"/>
    </source>
</evidence>